<evidence type="ECO:0000313" key="2">
    <source>
        <dbReference type="Proteomes" id="UP001060215"/>
    </source>
</evidence>
<keyword evidence="2" id="KW-1185">Reference proteome</keyword>
<organism evidence="1 2">
    <name type="scientific">Camellia lanceoleosa</name>
    <dbReference type="NCBI Taxonomy" id="1840588"/>
    <lineage>
        <taxon>Eukaryota</taxon>
        <taxon>Viridiplantae</taxon>
        <taxon>Streptophyta</taxon>
        <taxon>Embryophyta</taxon>
        <taxon>Tracheophyta</taxon>
        <taxon>Spermatophyta</taxon>
        <taxon>Magnoliopsida</taxon>
        <taxon>eudicotyledons</taxon>
        <taxon>Gunneridae</taxon>
        <taxon>Pentapetalae</taxon>
        <taxon>asterids</taxon>
        <taxon>Ericales</taxon>
        <taxon>Theaceae</taxon>
        <taxon>Camellia</taxon>
    </lineage>
</organism>
<protein>
    <submittedName>
        <fullName evidence="1">Uncharacterized protein</fullName>
    </submittedName>
</protein>
<dbReference type="EMBL" id="CM045764">
    <property type="protein sequence ID" value="KAI8005578.1"/>
    <property type="molecule type" value="Genomic_DNA"/>
</dbReference>
<name>A0ACC0GYG4_9ERIC</name>
<evidence type="ECO:0000313" key="1">
    <source>
        <dbReference type="EMBL" id="KAI8005578.1"/>
    </source>
</evidence>
<gene>
    <name evidence="1" type="ORF">LOK49_LG07G01862</name>
</gene>
<dbReference type="Proteomes" id="UP001060215">
    <property type="component" value="Chromosome 7"/>
</dbReference>
<proteinExistence type="predicted"/>
<accession>A0ACC0GYG4</accession>
<sequence>MSRLLFSILLFVLFLVNCDALRTSDRNCDSSSCGNIQNIRYPFRFEGDPENCGNKRYELACHNNRPLLDLSSVGDAKYYYVQAINYDNYTIRVVDMGIQNGSCSSLPLYSLSFENFTGPAFNLDYYNSYGSYIPNEFQWEFPCLEAVAVLVECENPVNSPLYMNTSNTTYTSCINKSSSSHTHYYSYFLFGNLRASDVADLCRIDEMVVTTLWSPLPPTTTTAAAAAAASYNFSINFMEFHAQLASGFELSWAKILCENCSTGGICFIDPTTNYTVTCYSYCDSQSKLTFLCA</sequence>
<comment type="caution">
    <text evidence="1">The sequence shown here is derived from an EMBL/GenBank/DDBJ whole genome shotgun (WGS) entry which is preliminary data.</text>
</comment>
<reference evidence="1 2" key="1">
    <citation type="journal article" date="2022" name="Plant J.">
        <title>Chromosome-level genome of Camellia lanceoleosa provides a valuable resource for understanding genome evolution and self-incompatibility.</title>
        <authorList>
            <person name="Gong W."/>
            <person name="Xiao S."/>
            <person name="Wang L."/>
            <person name="Liao Z."/>
            <person name="Chang Y."/>
            <person name="Mo W."/>
            <person name="Hu G."/>
            <person name="Li W."/>
            <person name="Zhao G."/>
            <person name="Zhu H."/>
            <person name="Hu X."/>
            <person name="Ji K."/>
            <person name="Xiang X."/>
            <person name="Song Q."/>
            <person name="Yuan D."/>
            <person name="Jin S."/>
            <person name="Zhang L."/>
        </authorList>
    </citation>
    <scope>NUCLEOTIDE SEQUENCE [LARGE SCALE GENOMIC DNA]</scope>
    <source>
        <strain evidence="1">SQ_2022a</strain>
    </source>
</reference>